<evidence type="ECO:0000256" key="6">
    <source>
        <dbReference type="ARBA" id="ARBA00023026"/>
    </source>
</evidence>
<evidence type="ECO:0000256" key="5">
    <source>
        <dbReference type="ARBA" id="ARBA00023002"/>
    </source>
</evidence>
<comment type="subcellular location">
    <subcellularLocation>
        <location evidence="1">Membrane</location>
        <topology evidence="1">Single-pass membrane protein</topology>
    </subcellularLocation>
</comment>
<dbReference type="AlphaFoldDB" id="A0AAE0JIG5"/>
<dbReference type="Pfam" id="PF11807">
    <property type="entry name" value="UstYa"/>
    <property type="match status" value="1"/>
</dbReference>
<keyword evidence="5" id="KW-0560">Oxidoreductase</keyword>
<keyword evidence="4 11" id="KW-1133">Transmembrane helix</keyword>
<dbReference type="GeneID" id="87867665"/>
<comment type="caution">
    <text evidence="12">The sequence shown here is derived from an EMBL/GenBank/DDBJ whole genome shotgun (WGS) entry which is preliminary data.</text>
</comment>
<keyword evidence="6" id="KW-0843">Virulence</keyword>
<evidence type="ECO:0000256" key="7">
    <source>
        <dbReference type="ARBA" id="ARBA00023136"/>
    </source>
</evidence>
<evidence type="ECO:0000256" key="2">
    <source>
        <dbReference type="ARBA" id="ARBA00004685"/>
    </source>
</evidence>
<feature type="compositionally biased region" description="Low complexity" evidence="10">
    <location>
        <begin position="1"/>
        <end position="16"/>
    </location>
</feature>
<feature type="region of interest" description="Disordered" evidence="10">
    <location>
        <begin position="216"/>
        <end position="253"/>
    </location>
</feature>
<feature type="transmembrane region" description="Helical" evidence="11">
    <location>
        <begin position="75"/>
        <end position="98"/>
    </location>
</feature>
<keyword evidence="13" id="KW-1185">Reference proteome</keyword>
<accession>A0AAE0JIG5</accession>
<evidence type="ECO:0000256" key="10">
    <source>
        <dbReference type="SAM" id="MobiDB-lite"/>
    </source>
</evidence>
<feature type="compositionally biased region" description="Basic and acidic residues" evidence="10">
    <location>
        <begin position="226"/>
        <end position="247"/>
    </location>
</feature>
<dbReference type="PANTHER" id="PTHR33365">
    <property type="entry name" value="YALI0B05434P"/>
    <property type="match status" value="1"/>
</dbReference>
<feature type="compositionally biased region" description="Acidic residues" evidence="10">
    <location>
        <begin position="24"/>
        <end position="37"/>
    </location>
</feature>
<dbReference type="GO" id="GO:0043386">
    <property type="term" value="P:mycotoxin biosynthetic process"/>
    <property type="evidence" value="ECO:0007669"/>
    <property type="project" value="InterPro"/>
</dbReference>
<evidence type="ECO:0000256" key="1">
    <source>
        <dbReference type="ARBA" id="ARBA00004167"/>
    </source>
</evidence>
<name>A0AAE0JIG5_9PEZI</name>
<dbReference type="RefSeq" id="XP_062683560.1">
    <property type="nucleotide sequence ID" value="XM_062830511.1"/>
</dbReference>
<dbReference type="InterPro" id="IPR021765">
    <property type="entry name" value="UstYa-like"/>
</dbReference>
<comment type="pathway">
    <text evidence="2">Mycotoxin biosynthesis.</text>
</comment>
<evidence type="ECO:0000313" key="13">
    <source>
        <dbReference type="Proteomes" id="UP001278500"/>
    </source>
</evidence>
<keyword evidence="8" id="KW-0325">Glycoprotein</keyword>
<comment type="similarity">
    <text evidence="9">Belongs to the ustYa family.</text>
</comment>
<evidence type="ECO:0000313" key="12">
    <source>
        <dbReference type="EMBL" id="KAK3348478.1"/>
    </source>
</evidence>
<dbReference type="GO" id="GO:0016020">
    <property type="term" value="C:membrane"/>
    <property type="evidence" value="ECO:0007669"/>
    <property type="project" value="UniProtKB-SubCell"/>
</dbReference>
<organism evidence="12 13">
    <name type="scientific">Neurospora tetraspora</name>
    <dbReference type="NCBI Taxonomy" id="94610"/>
    <lineage>
        <taxon>Eukaryota</taxon>
        <taxon>Fungi</taxon>
        <taxon>Dikarya</taxon>
        <taxon>Ascomycota</taxon>
        <taxon>Pezizomycotina</taxon>
        <taxon>Sordariomycetes</taxon>
        <taxon>Sordariomycetidae</taxon>
        <taxon>Sordariales</taxon>
        <taxon>Sordariaceae</taxon>
        <taxon>Neurospora</taxon>
    </lineage>
</organism>
<dbReference type="Proteomes" id="UP001278500">
    <property type="component" value="Unassembled WGS sequence"/>
</dbReference>
<sequence length="321" mass="35253">MGPSSRSSSSDFSMSPSLPPYKPEEEEEHGEEGEEDVGLLSATSNRLQHIASRRLNGKSGRRHHTSRSWSRLSKLLVPVFTVTALLLGGFAIAGRGIIVHARGSHNGNTDDTGKKKVLNLAGELNGLVPEFEVKPVAFGKDPLATSDHMTEASANATEENWRSYMPAGNGFIAVGNPSQYTLPQPIDFQDQAVYSISVFHQLHCLHTIMQSYNALSEPRHPTSTNHHRDNARRDGHHSSHNDHDQAKPKASHTNHNHIDHCFRYLRQSIVCCGDTALEGQDLNHPDLKATDGTGAVHLCKDYGALKGWAEGRRVTDREGVV</sequence>
<keyword evidence="3 11" id="KW-0812">Transmembrane</keyword>
<feature type="region of interest" description="Disordered" evidence="10">
    <location>
        <begin position="1"/>
        <end position="37"/>
    </location>
</feature>
<keyword evidence="7 11" id="KW-0472">Membrane</keyword>
<proteinExistence type="inferred from homology"/>
<evidence type="ECO:0000256" key="4">
    <source>
        <dbReference type="ARBA" id="ARBA00022989"/>
    </source>
</evidence>
<reference evidence="12" key="2">
    <citation type="submission" date="2023-06" db="EMBL/GenBank/DDBJ databases">
        <authorList>
            <consortium name="Lawrence Berkeley National Laboratory"/>
            <person name="Haridas S."/>
            <person name="Hensen N."/>
            <person name="Bonometti L."/>
            <person name="Westerberg I."/>
            <person name="Brannstrom I.O."/>
            <person name="Guillou S."/>
            <person name="Cros-Aarteil S."/>
            <person name="Calhoun S."/>
            <person name="Kuo A."/>
            <person name="Mondo S."/>
            <person name="Pangilinan J."/>
            <person name="Riley R."/>
            <person name="Labutti K."/>
            <person name="Andreopoulos B."/>
            <person name="Lipzen A."/>
            <person name="Chen C."/>
            <person name="Yanf M."/>
            <person name="Daum C."/>
            <person name="Ng V."/>
            <person name="Clum A."/>
            <person name="Steindorff A."/>
            <person name="Ohm R."/>
            <person name="Martin F."/>
            <person name="Silar P."/>
            <person name="Natvig D."/>
            <person name="Lalanne C."/>
            <person name="Gautier V."/>
            <person name="Ament-Velasquez S.L."/>
            <person name="Kruys A."/>
            <person name="Hutchinson M.I."/>
            <person name="Powell A.J."/>
            <person name="Barry K."/>
            <person name="Miller A.N."/>
            <person name="Grigoriev I.V."/>
            <person name="Debuchy R."/>
            <person name="Gladieux P."/>
            <person name="Thoren M.H."/>
            <person name="Johannesson H."/>
        </authorList>
    </citation>
    <scope>NUCLEOTIDE SEQUENCE</scope>
    <source>
        <strain evidence="12">CBS 560.94</strain>
    </source>
</reference>
<evidence type="ECO:0000256" key="3">
    <source>
        <dbReference type="ARBA" id="ARBA00022692"/>
    </source>
</evidence>
<evidence type="ECO:0000256" key="8">
    <source>
        <dbReference type="ARBA" id="ARBA00023180"/>
    </source>
</evidence>
<dbReference type="EMBL" id="JAUEPP010000003">
    <property type="protein sequence ID" value="KAK3348478.1"/>
    <property type="molecule type" value="Genomic_DNA"/>
</dbReference>
<dbReference type="GO" id="GO:0016491">
    <property type="term" value="F:oxidoreductase activity"/>
    <property type="evidence" value="ECO:0007669"/>
    <property type="project" value="UniProtKB-KW"/>
</dbReference>
<evidence type="ECO:0000256" key="11">
    <source>
        <dbReference type="SAM" id="Phobius"/>
    </source>
</evidence>
<evidence type="ECO:0008006" key="14">
    <source>
        <dbReference type="Google" id="ProtNLM"/>
    </source>
</evidence>
<reference evidence="12" key="1">
    <citation type="journal article" date="2023" name="Mol. Phylogenet. Evol.">
        <title>Genome-scale phylogeny and comparative genomics of the fungal order Sordariales.</title>
        <authorList>
            <person name="Hensen N."/>
            <person name="Bonometti L."/>
            <person name="Westerberg I."/>
            <person name="Brannstrom I.O."/>
            <person name="Guillou S."/>
            <person name="Cros-Aarteil S."/>
            <person name="Calhoun S."/>
            <person name="Haridas S."/>
            <person name="Kuo A."/>
            <person name="Mondo S."/>
            <person name="Pangilinan J."/>
            <person name="Riley R."/>
            <person name="LaButti K."/>
            <person name="Andreopoulos B."/>
            <person name="Lipzen A."/>
            <person name="Chen C."/>
            <person name="Yan M."/>
            <person name="Daum C."/>
            <person name="Ng V."/>
            <person name="Clum A."/>
            <person name="Steindorff A."/>
            <person name="Ohm R.A."/>
            <person name="Martin F."/>
            <person name="Silar P."/>
            <person name="Natvig D.O."/>
            <person name="Lalanne C."/>
            <person name="Gautier V."/>
            <person name="Ament-Velasquez S.L."/>
            <person name="Kruys A."/>
            <person name="Hutchinson M.I."/>
            <person name="Powell A.J."/>
            <person name="Barry K."/>
            <person name="Miller A.N."/>
            <person name="Grigoriev I.V."/>
            <person name="Debuchy R."/>
            <person name="Gladieux P."/>
            <person name="Hiltunen Thoren M."/>
            <person name="Johannesson H."/>
        </authorList>
    </citation>
    <scope>NUCLEOTIDE SEQUENCE</scope>
    <source>
        <strain evidence="12">CBS 560.94</strain>
    </source>
</reference>
<gene>
    <name evidence="12" type="ORF">B0H65DRAFT_572406</name>
</gene>
<evidence type="ECO:0000256" key="9">
    <source>
        <dbReference type="ARBA" id="ARBA00035112"/>
    </source>
</evidence>
<protein>
    <recommendedName>
        <fullName evidence="14">Tat pathway signal sequence</fullName>
    </recommendedName>
</protein>
<dbReference type="PANTHER" id="PTHR33365:SF11">
    <property type="entry name" value="TAT PATHWAY SIGNAL SEQUENCE"/>
    <property type="match status" value="1"/>
</dbReference>